<feature type="compositionally biased region" description="Basic and acidic residues" evidence="2">
    <location>
        <begin position="10"/>
        <end position="19"/>
    </location>
</feature>
<dbReference type="RefSeq" id="XP_003955413.1">
    <property type="nucleotide sequence ID" value="XM_003955364.1"/>
</dbReference>
<dbReference type="Pfam" id="PF05178">
    <property type="entry name" value="Kri1"/>
    <property type="match status" value="1"/>
</dbReference>
<dbReference type="Proteomes" id="UP000005220">
    <property type="component" value="Chromosome 1"/>
</dbReference>
<feature type="region of interest" description="Disordered" evidence="2">
    <location>
        <begin position="531"/>
        <end position="559"/>
    </location>
</feature>
<dbReference type="HOGENOM" id="CLU_009647_3_0_1"/>
<evidence type="ECO:0000259" key="3">
    <source>
        <dbReference type="Pfam" id="PF12936"/>
    </source>
</evidence>
<feature type="compositionally biased region" description="Acidic residues" evidence="2">
    <location>
        <begin position="368"/>
        <end position="401"/>
    </location>
</feature>
<feature type="compositionally biased region" description="Acidic residues" evidence="2">
    <location>
        <begin position="44"/>
        <end position="67"/>
    </location>
</feature>
<dbReference type="STRING" id="1071382.H2APH8"/>
<gene>
    <name evidence="4" type="primary">KAFR0A08440</name>
    <name evidence="4" type="ORF">KAFR_0A08440</name>
</gene>
<dbReference type="GO" id="GO:0000447">
    <property type="term" value="P:endonucleolytic cleavage in ITS1 to separate SSU-rRNA from 5.8S rRNA and LSU-rRNA from tricistronic rRNA transcript (SSU-rRNA, 5.8S rRNA, LSU-rRNA)"/>
    <property type="evidence" value="ECO:0007669"/>
    <property type="project" value="EnsemblFungi"/>
</dbReference>
<dbReference type="AlphaFoldDB" id="H2APH8"/>
<feature type="region of interest" description="Disordered" evidence="2">
    <location>
        <begin position="264"/>
        <end position="300"/>
    </location>
</feature>
<sequence>MPRKKSAAKKAREASKKEATVASSTVENEAKHATETKKNVQIEENSDDDSMASSSSEDEDDFGELITEEVEEGINKVLNAIRNNETDKLLDPNNKFFEDPENAVEKMEKDKKHKPIYLKDYHRMNILSGSVGEDEEEHETVDGKQSFVSQQKEERAQLLNEINNAFDDEKEDEDEGEDDFLTKKVPTKMREEKVHLPDPTRNEEDFLDAFVNSQAWIPQKGDKVISLDNEDDEEFDNAVETFENAYNFRYEDPNAAEIVSYARTQATLRRSDTGSRRRKRDEEKRLKENAKQEKENAIQKKKVKKANKLTDVLEQLKKEYGAEIDEKTVNKITKALLNNDYEEKDWDNVIAELFNEEFYNPIEKPTWDDDLMNDGMYDEEEGEENGEEVDDQEVEEGESEESQTKKSKKEKKKDVKKEKRKLAEMVDKAIEQNKVAIIDEAENETRGRSLAKNEGEVKFRYREVSPESFGLTTRDIFAADDADLNDFISLKKFAPYRPKELRAKDKRKVTKAKRIRDWKKKVFKNDNGPVISGGLNEDEIAIPVEKKQKKHKKHGHHKK</sequence>
<dbReference type="Pfam" id="PF12936">
    <property type="entry name" value="Kri1_C"/>
    <property type="match status" value="1"/>
</dbReference>
<comment type="similarity">
    <text evidence="1">Belongs to the KRI1 family.</text>
</comment>
<dbReference type="InParanoid" id="H2APH8"/>
<feature type="compositionally biased region" description="Basic and acidic residues" evidence="2">
    <location>
        <begin position="28"/>
        <end position="41"/>
    </location>
</feature>
<dbReference type="FunCoup" id="H2APH8">
    <property type="interactions" value="719"/>
</dbReference>
<dbReference type="EMBL" id="HE650821">
    <property type="protein sequence ID" value="CCF56278.1"/>
    <property type="molecule type" value="Genomic_DNA"/>
</dbReference>
<dbReference type="InterPro" id="IPR024626">
    <property type="entry name" value="Kri1-like_C"/>
</dbReference>
<feature type="compositionally biased region" description="Basic and acidic residues" evidence="2">
    <location>
        <begin position="269"/>
        <end position="298"/>
    </location>
</feature>
<evidence type="ECO:0000313" key="4">
    <source>
        <dbReference type="EMBL" id="CCF56278.1"/>
    </source>
</evidence>
<dbReference type="KEGG" id="kaf:KAFR_0A08440"/>
<dbReference type="InterPro" id="IPR018034">
    <property type="entry name" value="Kri1"/>
</dbReference>
<dbReference type="OrthoDB" id="10252032at2759"/>
<evidence type="ECO:0000313" key="5">
    <source>
        <dbReference type="Proteomes" id="UP000005220"/>
    </source>
</evidence>
<feature type="compositionally biased region" description="Acidic residues" evidence="2">
    <location>
        <begin position="166"/>
        <end position="179"/>
    </location>
</feature>
<feature type="compositionally biased region" description="Basic residues" evidence="2">
    <location>
        <begin position="547"/>
        <end position="559"/>
    </location>
</feature>
<accession>H2APH8</accession>
<protein>
    <recommendedName>
        <fullName evidence="3">Kri1-like C-terminal domain-containing protein</fullName>
    </recommendedName>
</protein>
<feature type="region of interest" description="Disordered" evidence="2">
    <location>
        <begin position="1"/>
        <end position="67"/>
    </location>
</feature>
<feature type="region of interest" description="Disordered" evidence="2">
    <location>
        <begin position="129"/>
        <end position="186"/>
    </location>
</feature>
<feature type="region of interest" description="Disordered" evidence="2">
    <location>
        <begin position="363"/>
        <end position="419"/>
    </location>
</feature>
<organism evidence="4 5">
    <name type="scientific">Kazachstania africana (strain ATCC 22294 / BCRC 22015 / CBS 2517 / CECT 1963 / NBRC 1671 / NRRL Y-8276)</name>
    <name type="common">Yeast</name>
    <name type="synonym">Kluyveromyces africanus</name>
    <dbReference type="NCBI Taxonomy" id="1071382"/>
    <lineage>
        <taxon>Eukaryota</taxon>
        <taxon>Fungi</taxon>
        <taxon>Dikarya</taxon>
        <taxon>Ascomycota</taxon>
        <taxon>Saccharomycotina</taxon>
        <taxon>Saccharomycetes</taxon>
        <taxon>Saccharomycetales</taxon>
        <taxon>Saccharomycetaceae</taxon>
        <taxon>Kazachstania</taxon>
    </lineage>
</organism>
<feature type="region of interest" description="Disordered" evidence="2">
    <location>
        <begin position="88"/>
        <end position="112"/>
    </location>
</feature>
<proteinExistence type="inferred from homology"/>
<dbReference type="GO" id="GO:0030686">
    <property type="term" value="C:90S preribosome"/>
    <property type="evidence" value="ECO:0007669"/>
    <property type="project" value="EnsemblFungi"/>
</dbReference>
<evidence type="ECO:0000256" key="1">
    <source>
        <dbReference type="ARBA" id="ARBA00007473"/>
    </source>
</evidence>
<dbReference type="GeneID" id="13886258"/>
<dbReference type="GO" id="GO:0005730">
    <property type="term" value="C:nucleolus"/>
    <property type="evidence" value="ECO:0007669"/>
    <property type="project" value="EnsemblFungi"/>
</dbReference>
<name>H2APH8_KAZAF</name>
<dbReference type="PANTHER" id="PTHR14490:SF5">
    <property type="entry name" value="PROTEIN KRI1 HOMOLOG"/>
    <property type="match status" value="1"/>
</dbReference>
<feature type="domain" description="Kri1-like C-terminal" evidence="3">
    <location>
        <begin position="426"/>
        <end position="522"/>
    </location>
</feature>
<dbReference type="PANTHER" id="PTHR14490">
    <property type="entry name" value="ZINC FINGER, ZZ TYPE"/>
    <property type="match status" value="1"/>
</dbReference>
<reference evidence="4 5" key="1">
    <citation type="journal article" date="2011" name="Proc. Natl. Acad. Sci. U.S.A.">
        <title>Evolutionary erosion of yeast sex chromosomes by mating-type switching accidents.</title>
        <authorList>
            <person name="Gordon J.L."/>
            <person name="Armisen D."/>
            <person name="Proux-Wera E."/>
            <person name="Oheigeartaigh S.S."/>
            <person name="Byrne K.P."/>
            <person name="Wolfe K.H."/>
        </authorList>
    </citation>
    <scope>NUCLEOTIDE SEQUENCE [LARGE SCALE GENOMIC DNA]</scope>
    <source>
        <strain evidence="5">ATCC 22294 / BCRC 22015 / CBS 2517 / CECT 1963 / NBRC 1671 / NRRL Y-8276</strain>
    </source>
</reference>
<evidence type="ECO:0000256" key="2">
    <source>
        <dbReference type="SAM" id="MobiDB-lite"/>
    </source>
</evidence>
<keyword evidence="5" id="KW-1185">Reference proteome</keyword>
<dbReference type="eggNOG" id="KOG2409">
    <property type="taxonomic scope" value="Eukaryota"/>
</dbReference>